<dbReference type="Proteomes" id="UP000663946">
    <property type="component" value="Chromosome 2"/>
</dbReference>
<accession>A0AAJ4N6G5</accession>
<reference evidence="1" key="1">
    <citation type="submission" date="2020-02" db="EMBL/GenBank/DDBJ databases">
        <title>Unexpected conservation and global transmission of agrobacterial virulence plasmids.</title>
        <authorList>
            <person name="Weisberg A.J."/>
            <person name="Davis E.W. II"/>
            <person name="Tabima J.R."/>
            <person name="Belcher M.S."/>
            <person name="Miller M."/>
            <person name="Kuo C.-H."/>
            <person name="Loper J.E."/>
            <person name="Grunwald N.J."/>
            <person name="Putnam M.L."/>
            <person name="Chang J.H."/>
        </authorList>
    </citation>
    <scope>NUCLEOTIDE SEQUENCE</scope>
    <source>
        <strain evidence="1">Q15/94</strain>
    </source>
</reference>
<gene>
    <name evidence="1" type="ORF">G6M86_20860</name>
</gene>
<dbReference type="EMBL" id="CP049217">
    <property type="protein sequence ID" value="QTG15696.1"/>
    <property type="molecule type" value="Genomic_DNA"/>
</dbReference>
<dbReference type="AlphaFoldDB" id="A0AAJ4N6G5"/>
<organism evidence="1 2">
    <name type="scientific">Agrobacterium tumefaciens</name>
    <dbReference type="NCBI Taxonomy" id="358"/>
    <lineage>
        <taxon>Bacteria</taxon>
        <taxon>Pseudomonadati</taxon>
        <taxon>Pseudomonadota</taxon>
        <taxon>Alphaproteobacteria</taxon>
        <taxon>Hyphomicrobiales</taxon>
        <taxon>Rhizobiaceae</taxon>
        <taxon>Rhizobium/Agrobacterium group</taxon>
        <taxon>Agrobacterium</taxon>
        <taxon>Agrobacterium tumefaciens complex</taxon>
    </lineage>
</organism>
<evidence type="ECO:0000313" key="2">
    <source>
        <dbReference type="Proteomes" id="UP000663946"/>
    </source>
</evidence>
<dbReference type="RefSeq" id="WP_333722212.1">
    <property type="nucleotide sequence ID" value="NZ_CP049217.1"/>
</dbReference>
<evidence type="ECO:0000313" key="1">
    <source>
        <dbReference type="EMBL" id="QTG15696.1"/>
    </source>
</evidence>
<sequence>MFKWIKRFKEKHTGVLYSEIRNGVHYTSRSPFPTEEERINEVISKDAEYYKGIVPYDPSNTDHTNKVFSYFIENIDVHLPPVEKVANIAKYMEDRPEYVADIHLSLQYGHFFANNMWVLSINISSNEYYKRLWEMVGKKYEFPQINDLRVNADYYQWIKDNKAS</sequence>
<protein>
    <submittedName>
        <fullName evidence="1">Uncharacterized protein</fullName>
    </submittedName>
</protein>
<name>A0AAJ4N6G5_AGRTU</name>
<proteinExistence type="predicted"/>